<feature type="region of interest" description="Disordered" evidence="2">
    <location>
        <begin position="587"/>
        <end position="611"/>
    </location>
</feature>
<protein>
    <submittedName>
        <fullName evidence="3">Uncharacterized protein</fullName>
    </submittedName>
</protein>
<evidence type="ECO:0000313" key="3">
    <source>
        <dbReference type="EMBL" id="KAG9064155.1"/>
    </source>
</evidence>
<feature type="region of interest" description="Disordered" evidence="2">
    <location>
        <begin position="19"/>
        <end position="60"/>
    </location>
</feature>
<organism evidence="3 4">
    <name type="scientific">Linnemannia hyalina</name>
    <dbReference type="NCBI Taxonomy" id="64524"/>
    <lineage>
        <taxon>Eukaryota</taxon>
        <taxon>Fungi</taxon>
        <taxon>Fungi incertae sedis</taxon>
        <taxon>Mucoromycota</taxon>
        <taxon>Mortierellomycotina</taxon>
        <taxon>Mortierellomycetes</taxon>
        <taxon>Mortierellales</taxon>
        <taxon>Mortierellaceae</taxon>
        <taxon>Linnemannia</taxon>
    </lineage>
</organism>
<feature type="region of interest" description="Disordered" evidence="2">
    <location>
        <begin position="676"/>
        <end position="707"/>
    </location>
</feature>
<dbReference type="OrthoDB" id="2370453at2759"/>
<evidence type="ECO:0000313" key="4">
    <source>
        <dbReference type="Proteomes" id="UP000707451"/>
    </source>
</evidence>
<evidence type="ECO:0000256" key="2">
    <source>
        <dbReference type="SAM" id="MobiDB-lite"/>
    </source>
</evidence>
<dbReference type="EMBL" id="JAHRHY010000014">
    <property type="protein sequence ID" value="KAG9064155.1"/>
    <property type="molecule type" value="Genomic_DNA"/>
</dbReference>
<reference evidence="3" key="1">
    <citation type="submission" date="2021-06" db="EMBL/GenBank/DDBJ databases">
        <title>Genome Sequence of Mortierella hyaline Strain SCG-10, a Cold-Adapted, Nitrate-Reducing Fungus Isolated from Soil in Minnesota, USA.</title>
        <authorList>
            <person name="Aldossari N."/>
        </authorList>
    </citation>
    <scope>NUCLEOTIDE SEQUENCE</scope>
    <source>
        <strain evidence="3">SCG-10</strain>
    </source>
</reference>
<feature type="compositionally biased region" description="Low complexity" evidence="2">
    <location>
        <begin position="19"/>
        <end position="29"/>
    </location>
</feature>
<feature type="coiled-coil region" evidence="1">
    <location>
        <begin position="365"/>
        <end position="392"/>
    </location>
</feature>
<dbReference type="AlphaFoldDB" id="A0A9P7XMQ7"/>
<dbReference type="Proteomes" id="UP000707451">
    <property type="component" value="Unassembled WGS sequence"/>
</dbReference>
<proteinExistence type="predicted"/>
<feature type="compositionally biased region" description="Basic and acidic residues" evidence="2">
    <location>
        <begin position="51"/>
        <end position="60"/>
    </location>
</feature>
<sequence>MAHQWARRVTGHNSAALHNQNQHQDNQQEQEQKSPAQKLAERVHSWSTTELDYRPDKGDIRARSHPRIILHTSTSRNGQPEYCPQALASLCQGPCGPMFEYLAENLKTRSKAKQDKDNAEQTLARKQQSLTVRQKQQSRTLHCHELTLSIARKQREIAECKERIKKQRQMQTVKEIHHQQEMQTIRVFQEYQARLQLTQIVPLVHGTGTNRHTLEAVLQKTVQEISDLLKQVAVEQPHATRGSLEGRNGSMQSLYEHLQQTSDGVSHFLEVIAGSKKAQLLALGSLKDQKSTESASGSETATSSEAASLLHMFRGHHIERVVQVESVLNKVSACEREKSQLYTEMRFRAQRRDQEKKPNHFLQELEETKALLQGLRTALEFIQTEQENLVERLMAEDELRAKIESIGRASRAADQKLRQAQHNVRKVTEMVQLNLEKAPSLANSIASDITESLSQGLAQLSTSVQARNTTGVNDIKILQDLTQQSQTVYEASHAHLIPLPGPSWRGSSLLSSGSGMETAGLAWYETSGSASLSADQLIFQKARLQSHNMVRQLTVSKAKDLNARHARSNNETIESMKSTTSQILSSLPSTIVSTSETTSQEDEEGGGGALGVDSLDSKFVAEIKEIAGSLTRYDDEYHTALASEIEHVLVETEYAGAVAEEVRSLVDDGHKIASRFETTQGYGQEPSKQSRNTTSTGSAESKRMRFI</sequence>
<accession>A0A9P7XMQ7</accession>
<name>A0A9P7XMQ7_9FUNG</name>
<keyword evidence="1" id="KW-0175">Coiled coil</keyword>
<gene>
    <name evidence="3" type="ORF">KI688_003342</name>
</gene>
<comment type="caution">
    <text evidence="3">The sequence shown here is derived from an EMBL/GenBank/DDBJ whole genome shotgun (WGS) entry which is preliminary data.</text>
</comment>
<evidence type="ECO:0000256" key="1">
    <source>
        <dbReference type="SAM" id="Coils"/>
    </source>
</evidence>
<feature type="compositionally biased region" description="Polar residues" evidence="2">
    <location>
        <begin position="120"/>
        <end position="136"/>
    </location>
</feature>
<keyword evidence="4" id="KW-1185">Reference proteome</keyword>
<feature type="compositionally biased region" description="Polar residues" evidence="2">
    <location>
        <begin position="676"/>
        <end position="699"/>
    </location>
</feature>
<feature type="region of interest" description="Disordered" evidence="2">
    <location>
        <begin position="110"/>
        <end position="136"/>
    </location>
</feature>